<evidence type="ECO:0000256" key="1">
    <source>
        <dbReference type="ARBA" id="ARBA00004141"/>
    </source>
</evidence>
<feature type="region of interest" description="Disordered" evidence="7">
    <location>
        <begin position="1"/>
        <end position="64"/>
    </location>
</feature>
<keyword evidence="6" id="KW-0325">Glycoprotein</keyword>
<accession>A0A8H4UMW3</accession>
<feature type="transmembrane region" description="Helical" evidence="8">
    <location>
        <begin position="297"/>
        <end position="321"/>
    </location>
</feature>
<evidence type="ECO:0000256" key="4">
    <source>
        <dbReference type="ARBA" id="ARBA00022989"/>
    </source>
</evidence>
<feature type="transmembrane region" description="Helical" evidence="8">
    <location>
        <begin position="441"/>
        <end position="463"/>
    </location>
</feature>
<evidence type="ECO:0000313" key="10">
    <source>
        <dbReference type="EMBL" id="KAF4980073.1"/>
    </source>
</evidence>
<dbReference type="OrthoDB" id="5296287at2759"/>
<feature type="transmembrane region" description="Helical" evidence="8">
    <location>
        <begin position="164"/>
        <end position="189"/>
    </location>
</feature>
<gene>
    <name evidence="10" type="ORF">FZEAL_3854</name>
</gene>
<name>A0A8H4UMW3_9HYPO</name>
<comment type="subcellular location">
    <subcellularLocation>
        <location evidence="1">Membrane</location>
        <topology evidence="1">Multi-pass membrane protein</topology>
    </subcellularLocation>
</comment>
<evidence type="ECO:0000313" key="11">
    <source>
        <dbReference type="Proteomes" id="UP000635477"/>
    </source>
</evidence>
<dbReference type="GO" id="GO:0022857">
    <property type="term" value="F:transmembrane transporter activity"/>
    <property type="evidence" value="ECO:0007669"/>
    <property type="project" value="InterPro"/>
</dbReference>
<feature type="domain" description="Major facilitator superfamily (MFS) profile" evidence="9">
    <location>
        <begin position="72"/>
        <end position="501"/>
    </location>
</feature>
<dbReference type="Pfam" id="PF07690">
    <property type="entry name" value="MFS_1"/>
    <property type="match status" value="1"/>
</dbReference>
<feature type="transmembrane region" description="Helical" evidence="8">
    <location>
        <begin position="201"/>
        <end position="221"/>
    </location>
</feature>
<feature type="transmembrane region" description="Helical" evidence="8">
    <location>
        <begin position="139"/>
        <end position="158"/>
    </location>
</feature>
<feature type="transmembrane region" description="Helical" evidence="8">
    <location>
        <begin position="106"/>
        <end position="127"/>
    </location>
</feature>
<dbReference type="FunFam" id="1.20.1250.20:FF:000011">
    <property type="entry name" value="MFS multidrug transporter, putative"/>
    <property type="match status" value="1"/>
</dbReference>
<feature type="transmembrane region" description="Helical" evidence="8">
    <location>
        <begin position="71"/>
        <end position="94"/>
    </location>
</feature>
<dbReference type="EMBL" id="JABEYC010000259">
    <property type="protein sequence ID" value="KAF4980073.1"/>
    <property type="molecule type" value="Genomic_DNA"/>
</dbReference>
<evidence type="ECO:0000259" key="9">
    <source>
        <dbReference type="PROSITE" id="PS50850"/>
    </source>
</evidence>
<sequence>MGTVSIDEPLAAAPTPAPMLSEEEKREKDLEEGSTSIDLEEPEPRDPNVVDWDGPDDPANPQNWSGKKKTITVILVSSITFVTPLASSIFAPSIEQVMIEFDSTNQQIASFIVSVYLLGYCFGPLFVAPLSEIYGRMPLYNTCNVLFVVFNIACAKAPNLAALIVFRFLAGFAGCCPLTLGAGTVADTISKEKRGAAMSSWVLGPLLGPVIGPIVGGYLSQEKSWRWSFWVVAIVGGAIALATIVFMRETYAYALLERKTKKLRKETGNPKLRSVMDKGTTTKEVFNLAMVRPTKMLLFSPIVFLFSLYLAIVYGYLYLIFTAMPTIFGGQYGFSTGSVGLTYSGIGVGSLVGLAIAGGTSDPLVRYLTKKNGGEPKPEYRLPVMIGACVFIPAGLFLFGWSAENNNHWILPIIGTGFLGTGMVVVFMCISVYLVDAYQEYAASAIAASTVFRSLVGALLPLAGRKLYESLGLGWGTSLLAFIAVAMIPVSVVFVKYGERIRQRNLFDVKF</sequence>
<feature type="transmembrane region" description="Helical" evidence="8">
    <location>
        <begin position="341"/>
        <end position="361"/>
    </location>
</feature>
<dbReference type="AlphaFoldDB" id="A0A8H4UMW3"/>
<dbReference type="GO" id="GO:0016020">
    <property type="term" value="C:membrane"/>
    <property type="evidence" value="ECO:0007669"/>
    <property type="project" value="UniProtKB-SubCell"/>
</dbReference>
<protein>
    <recommendedName>
        <fullName evidence="9">Major facilitator superfamily (MFS) profile domain-containing protein</fullName>
    </recommendedName>
</protein>
<reference evidence="10" key="2">
    <citation type="submission" date="2020-05" db="EMBL/GenBank/DDBJ databases">
        <authorList>
            <person name="Kim H.-S."/>
            <person name="Proctor R.H."/>
            <person name="Brown D.W."/>
        </authorList>
    </citation>
    <scope>NUCLEOTIDE SEQUENCE</scope>
    <source>
        <strain evidence="10">NRRL 22465</strain>
    </source>
</reference>
<keyword evidence="4 8" id="KW-1133">Transmembrane helix</keyword>
<dbReference type="Gene3D" id="1.20.1250.20">
    <property type="entry name" value="MFS general substrate transporter like domains"/>
    <property type="match status" value="1"/>
</dbReference>
<keyword evidence="5 8" id="KW-0472">Membrane</keyword>
<dbReference type="InterPro" id="IPR011701">
    <property type="entry name" value="MFS"/>
</dbReference>
<evidence type="ECO:0000256" key="6">
    <source>
        <dbReference type="ARBA" id="ARBA00023180"/>
    </source>
</evidence>
<dbReference type="SUPFAM" id="SSF103473">
    <property type="entry name" value="MFS general substrate transporter"/>
    <property type="match status" value="1"/>
</dbReference>
<dbReference type="InterPro" id="IPR036259">
    <property type="entry name" value="MFS_trans_sf"/>
</dbReference>
<dbReference type="PROSITE" id="PS50850">
    <property type="entry name" value="MFS"/>
    <property type="match status" value="1"/>
</dbReference>
<evidence type="ECO:0000256" key="2">
    <source>
        <dbReference type="ARBA" id="ARBA00008335"/>
    </source>
</evidence>
<feature type="transmembrane region" description="Helical" evidence="8">
    <location>
        <begin position="227"/>
        <end position="256"/>
    </location>
</feature>
<feature type="transmembrane region" description="Helical" evidence="8">
    <location>
        <begin position="475"/>
        <end position="495"/>
    </location>
</feature>
<feature type="compositionally biased region" description="Basic and acidic residues" evidence="7">
    <location>
        <begin position="22"/>
        <end position="31"/>
    </location>
</feature>
<keyword evidence="11" id="KW-1185">Reference proteome</keyword>
<proteinExistence type="inferred from homology"/>
<feature type="transmembrane region" description="Helical" evidence="8">
    <location>
        <begin position="382"/>
        <end position="403"/>
    </location>
</feature>
<evidence type="ECO:0000256" key="8">
    <source>
        <dbReference type="SAM" id="Phobius"/>
    </source>
</evidence>
<evidence type="ECO:0000256" key="3">
    <source>
        <dbReference type="ARBA" id="ARBA00022692"/>
    </source>
</evidence>
<comment type="similarity">
    <text evidence="2">Belongs to the major facilitator superfamily.</text>
</comment>
<keyword evidence="3 8" id="KW-0812">Transmembrane</keyword>
<dbReference type="CDD" id="cd17323">
    <property type="entry name" value="MFS_Tpo1_MDR_like"/>
    <property type="match status" value="1"/>
</dbReference>
<evidence type="ECO:0000256" key="7">
    <source>
        <dbReference type="SAM" id="MobiDB-lite"/>
    </source>
</evidence>
<comment type="caution">
    <text evidence="10">The sequence shown here is derived from an EMBL/GenBank/DDBJ whole genome shotgun (WGS) entry which is preliminary data.</text>
</comment>
<dbReference type="PANTHER" id="PTHR23502:SF68">
    <property type="entry name" value="MULTIDRUG TRANSPORTER, PUTATIVE (AFU_ORTHOLOGUE AFUA_3G01120)-RELATED"/>
    <property type="match status" value="1"/>
</dbReference>
<dbReference type="PANTHER" id="PTHR23502">
    <property type="entry name" value="MAJOR FACILITATOR SUPERFAMILY"/>
    <property type="match status" value="1"/>
</dbReference>
<organism evidence="10 11">
    <name type="scientific">Fusarium zealandicum</name>
    <dbReference type="NCBI Taxonomy" id="1053134"/>
    <lineage>
        <taxon>Eukaryota</taxon>
        <taxon>Fungi</taxon>
        <taxon>Dikarya</taxon>
        <taxon>Ascomycota</taxon>
        <taxon>Pezizomycotina</taxon>
        <taxon>Sordariomycetes</taxon>
        <taxon>Hypocreomycetidae</taxon>
        <taxon>Hypocreales</taxon>
        <taxon>Nectriaceae</taxon>
        <taxon>Fusarium</taxon>
        <taxon>Fusarium staphyleae species complex</taxon>
    </lineage>
</organism>
<dbReference type="InterPro" id="IPR020846">
    <property type="entry name" value="MFS_dom"/>
</dbReference>
<feature type="transmembrane region" description="Helical" evidence="8">
    <location>
        <begin position="409"/>
        <end position="434"/>
    </location>
</feature>
<dbReference type="Proteomes" id="UP000635477">
    <property type="component" value="Unassembled WGS sequence"/>
</dbReference>
<evidence type="ECO:0000256" key="5">
    <source>
        <dbReference type="ARBA" id="ARBA00023136"/>
    </source>
</evidence>
<reference evidence="10" key="1">
    <citation type="journal article" date="2020" name="BMC Genomics">
        <title>Correction to: Identification and distribution of gene clusters required for synthesis of sphingolipid metabolism inhibitors in diverse species of the filamentous fungus Fusarium.</title>
        <authorList>
            <person name="Kim H.S."/>
            <person name="Lohmar J.M."/>
            <person name="Busman M."/>
            <person name="Brown D.W."/>
            <person name="Naumann T.A."/>
            <person name="Divon H.H."/>
            <person name="Lysoe E."/>
            <person name="Uhlig S."/>
            <person name="Proctor R.H."/>
        </authorList>
    </citation>
    <scope>NUCLEOTIDE SEQUENCE</scope>
    <source>
        <strain evidence="10">NRRL 22465</strain>
    </source>
</reference>